<gene>
    <name evidence="2" type="ORF">Vqi01_15410</name>
</gene>
<evidence type="ECO:0000313" key="3">
    <source>
        <dbReference type="Proteomes" id="UP000653076"/>
    </source>
</evidence>
<comment type="caution">
    <text evidence="2">The sequence shown here is derived from an EMBL/GenBank/DDBJ whole genome shotgun (WGS) entry which is preliminary data.</text>
</comment>
<protein>
    <submittedName>
        <fullName evidence="2">Uncharacterized protein</fullName>
    </submittedName>
</protein>
<evidence type="ECO:0000256" key="1">
    <source>
        <dbReference type="SAM" id="MobiDB-lite"/>
    </source>
</evidence>
<accession>A0ABQ4J884</accession>
<evidence type="ECO:0000313" key="2">
    <source>
        <dbReference type="EMBL" id="GIJ26379.1"/>
    </source>
</evidence>
<organism evidence="2 3">
    <name type="scientific">Micromonospora qiuiae</name>
    <dbReference type="NCBI Taxonomy" id="502268"/>
    <lineage>
        <taxon>Bacteria</taxon>
        <taxon>Bacillati</taxon>
        <taxon>Actinomycetota</taxon>
        <taxon>Actinomycetes</taxon>
        <taxon>Micromonosporales</taxon>
        <taxon>Micromonosporaceae</taxon>
        <taxon>Micromonospora</taxon>
    </lineage>
</organism>
<reference evidence="2 3" key="1">
    <citation type="submission" date="2021-01" db="EMBL/GenBank/DDBJ databases">
        <title>Whole genome shotgun sequence of Verrucosispora qiuiae NBRC 106684.</title>
        <authorList>
            <person name="Komaki H."/>
            <person name="Tamura T."/>
        </authorList>
    </citation>
    <scope>NUCLEOTIDE SEQUENCE [LARGE SCALE GENOMIC DNA]</scope>
    <source>
        <strain evidence="2 3">NBRC 106684</strain>
    </source>
</reference>
<dbReference type="EMBL" id="BOPC01000018">
    <property type="protein sequence ID" value="GIJ26379.1"/>
    <property type="molecule type" value="Genomic_DNA"/>
</dbReference>
<feature type="compositionally biased region" description="Polar residues" evidence="1">
    <location>
        <begin position="46"/>
        <end position="56"/>
    </location>
</feature>
<dbReference type="Proteomes" id="UP000653076">
    <property type="component" value="Unassembled WGS sequence"/>
</dbReference>
<keyword evidence="3" id="KW-1185">Reference proteome</keyword>
<sequence>MSGWDGPTRSLTFLTASNDTLFNAPATPPCNADISTRPVIANITNASIDPSANPRSTARPAVPTTVSAASEPAGTRRIRSTAGPANRRTPPRPLAYTCSNNTSHAADFAASAVAARSHPR</sequence>
<proteinExistence type="predicted"/>
<feature type="region of interest" description="Disordered" evidence="1">
    <location>
        <begin position="46"/>
        <end position="99"/>
    </location>
</feature>
<name>A0ABQ4J884_9ACTN</name>